<feature type="coiled-coil region" evidence="1">
    <location>
        <begin position="177"/>
        <end position="229"/>
    </location>
</feature>
<gene>
    <name evidence="4" type="ORF">QE152_g36881</name>
</gene>
<reference evidence="4 5" key="1">
    <citation type="journal article" date="2024" name="BMC Genomics">
        <title>De novo assembly and annotation of Popillia japonica's genome with initial clues to its potential as an invasive pest.</title>
        <authorList>
            <person name="Cucini C."/>
            <person name="Boschi S."/>
            <person name="Funari R."/>
            <person name="Cardaioli E."/>
            <person name="Iannotti N."/>
            <person name="Marturano G."/>
            <person name="Paoli F."/>
            <person name="Bruttini M."/>
            <person name="Carapelli A."/>
            <person name="Frati F."/>
            <person name="Nardi F."/>
        </authorList>
    </citation>
    <scope>NUCLEOTIDE SEQUENCE [LARGE SCALE GENOMIC DNA]</scope>
    <source>
        <strain evidence="4">DMR45628</strain>
    </source>
</reference>
<dbReference type="EMBL" id="JASPKY010000680">
    <property type="protein sequence ID" value="KAK9686868.1"/>
    <property type="molecule type" value="Genomic_DNA"/>
</dbReference>
<evidence type="ECO:0000256" key="1">
    <source>
        <dbReference type="SAM" id="Coils"/>
    </source>
</evidence>
<name>A0AAW1ICD3_POPJA</name>
<evidence type="ECO:0000313" key="4">
    <source>
        <dbReference type="EMBL" id="KAK9686868.1"/>
    </source>
</evidence>
<dbReference type="Proteomes" id="UP001458880">
    <property type="component" value="Unassembled WGS sequence"/>
</dbReference>
<dbReference type="Gene3D" id="1.10.10.60">
    <property type="entry name" value="Homeodomain-like"/>
    <property type="match status" value="1"/>
</dbReference>
<protein>
    <submittedName>
        <fullName evidence="4">Myb/SANT-like DNA-binding domain</fullName>
    </submittedName>
</protein>
<dbReference type="Pfam" id="PF13837">
    <property type="entry name" value="Myb_DNA-bind_4"/>
    <property type="match status" value="1"/>
</dbReference>
<dbReference type="AlphaFoldDB" id="A0AAW1ICD3"/>
<evidence type="ECO:0000256" key="2">
    <source>
        <dbReference type="SAM" id="MobiDB-lite"/>
    </source>
</evidence>
<evidence type="ECO:0000313" key="5">
    <source>
        <dbReference type="Proteomes" id="UP001458880"/>
    </source>
</evidence>
<dbReference type="GO" id="GO:0003677">
    <property type="term" value="F:DNA binding"/>
    <property type="evidence" value="ECO:0007669"/>
    <property type="project" value="UniProtKB-KW"/>
</dbReference>
<dbReference type="InterPro" id="IPR044822">
    <property type="entry name" value="Myb_DNA-bind_4"/>
</dbReference>
<feature type="region of interest" description="Disordered" evidence="2">
    <location>
        <begin position="127"/>
        <end position="165"/>
    </location>
</feature>
<proteinExistence type="predicted"/>
<dbReference type="PANTHER" id="PTHR47595:SF1">
    <property type="entry name" value="MYB_SANT-LIKE DNA-BINDING DOMAIN-CONTAINING PROTEIN"/>
    <property type="match status" value="1"/>
</dbReference>
<dbReference type="PANTHER" id="PTHR47595">
    <property type="entry name" value="HEAT SHOCK 70 KDA PROTEIN 14"/>
    <property type="match status" value="1"/>
</dbReference>
<keyword evidence="1" id="KW-0175">Coiled coil</keyword>
<sequence length="265" mass="31024">MHKTKGPNWTEREIQCFLDLCIDKQILDLMDSKKYRHVEIFNSLTEEMRKKGFCKTAEQMQLKFKKLKQEYRKCKDNVNKSGAAPKYMQFFKELELLFSTRPACEVTEGEVDTVAFEFVETPIDDISEDADEDNEVQSSVQDDVEDADSREAIEPPKKRSRGTGRKSYVNILSSYSNNLLKRQNSLLKNVLAELTQNQTEVLKNVMEDQRKWEREMLEQEHEFQKQQNELFLTTLQTCIKNMHSKKMYCLHEILPTDSANGSNQV</sequence>
<evidence type="ECO:0000259" key="3">
    <source>
        <dbReference type="Pfam" id="PF13837"/>
    </source>
</evidence>
<feature type="domain" description="Myb/SANT-like DNA-binding" evidence="3">
    <location>
        <begin position="7"/>
        <end position="95"/>
    </location>
</feature>
<organism evidence="4 5">
    <name type="scientific">Popillia japonica</name>
    <name type="common">Japanese beetle</name>
    <dbReference type="NCBI Taxonomy" id="7064"/>
    <lineage>
        <taxon>Eukaryota</taxon>
        <taxon>Metazoa</taxon>
        <taxon>Ecdysozoa</taxon>
        <taxon>Arthropoda</taxon>
        <taxon>Hexapoda</taxon>
        <taxon>Insecta</taxon>
        <taxon>Pterygota</taxon>
        <taxon>Neoptera</taxon>
        <taxon>Endopterygota</taxon>
        <taxon>Coleoptera</taxon>
        <taxon>Polyphaga</taxon>
        <taxon>Scarabaeiformia</taxon>
        <taxon>Scarabaeidae</taxon>
        <taxon>Rutelinae</taxon>
        <taxon>Popillia</taxon>
    </lineage>
</organism>
<keyword evidence="5" id="KW-1185">Reference proteome</keyword>
<feature type="compositionally biased region" description="Basic and acidic residues" evidence="2">
    <location>
        <begin position="147"/>
        <end position="157"/>
    </location>
</feature>
<keyword evidence="4" id="KW-0238">DNA-binding</keyword>
<comment type="caution">
    <text evidence="4">The sequence shown here is derived from an EMBL/GenBank/DDBJ whole genome shotgun (WGS) entry which is preliminary data.</text>
</comment>
<accession>A0AAW1ICD3</accession>